<feature type="non-terminal residue" evidence="6">
    <location>
        <position position="1"/>
    </location>
</feature>
<sequence>AIYPENVRRAFSKYEPNSTLAYYVVVVEEISTGRVVAAATLVIEWKFIHHASSRGRVEDVVVDKEMRGKKMGALLNRILVALAKQVIFSSGFTLSAFHSVIECRNEHAYLAQFELSFCYGVREENHVVLGKVRLLFMHKLNKIAWLLHI</sequence>
<comment type="catalytic activity">
    <reaction evidence="3 4">
        <text>D-glucosamine 6-phosphate + acetyl-CoA = N-acetyl-D-glucosamine 6-phosphate + CoA + H(+)</text>
        <dbReference type="Rhea" id="RHEA:10292"/>
        <dbReference type="ChEBI" id="CHEBI:15378"/>
        <dbReference type="ChEBI" id="CHEBI:57287"/>
        <dbReference type="ChEBI" id="CHEBI:57288"/>
        <dbReference type="ChEBI" id="CHEBI:57513"/>
        <dbReference type="ChEBI" id="CHEBI:58725"/>
        <dbReference type="EC" id="2.3.1.4"/>
    </reaction>
</comment>
<accession>A0A0B1SJJ6</accession>
<protein>
    <recommendedName>
        <fullName evidence="4">Glucosamine 6-phosphate N-acetyltransferase</fullName>
        <ecNumber evidence="4">2.3.1.4</ecNumber>
    </recommendedName>
</protein>
<dbReference type="OrthoDB" id="10039976at2759"/>
<dbReference type="AlphaFoldDB" id="A0A0B1SJJ6"/>
<dbReference type="PANTHER" id="PTHR13355">
    <property type="entry name" value="GLUCOSAMINE 6-PHOSPHATE N-ACETYLTRANSFERASE"/>
    <property type="match status" value="1"/>
</dbReference>
<dbReference type="InterPro" id="IPR039143">
    <property type="entry name" value="GNPNAT1-like"/>
</dbReference>
<dbReference type="Proteomes" id="UP000053660">
    <property type="component" value="Unassembled WGS sequence"/>
</dbReference>
<feature type="domain" description="N-acetyltransferase" evidence="5">
    <location>
        <begin position="1"/>
        <end position="142"/>
    </location>
</feature>
<dbReference type="GO" id="GO:0006048">
    <property type="term" value="P:UDP-N-acetylglucosamine biosynthetic process"/>
    <property type="evidence" value="ECO:0007669"/>
    <property type="project" value="UniProtKB-UniRule"/>
</dbReference>
<proteinExistence type="inferred from homology"/>
<dbReference type="EC" id="2.3.1.4" evidence="4"/>
<evidence type="ECO:0000259" key="5">
    <source>
        <dbReference type="PROSITE" id="PS51186"/>
    </source>
</evidence>
<keyword evidence="4" id="KW-0012">Acyltransferase</keyword>
<evidence type="ECO:0000313" key="6">
    <source>
        <dbReference type="EMBL" id="KHJ83662.1"/>
    </source>
</evidence>
<dbReference type="Pfam" id="PF00583">
    <property type="entry name" value="Acetyltransf_1"/>
    <property type="match status" value="1"/>
</dbReference>
<dbReference type="PANTHER" id="PTHR13355:SF11">
    <property type="entry name" value="GLUCOSAMINE 6-PHOSPHATE N-ACETYLTRANSFERASE"/>
    <property type="match status" value="1"/>
</dbReference>
<dbReference type="UniPathway" id="UPA00113">
    <property type="reaction ID" value="UER00529"/>
</dbReference>
<dbReference type="Gene3D" id="3.40.630.30">
    <property type="match status" value="1"/>
</dbReference>
<dbReference type="PROSITE" id="PS51186">
    <property type="entry name" value="GNAT"/>
    <property type="match status" value="1"/>
</dbReference>
<keyword evidence="7" id="KW-1185">Reference proteome</keyword>
<name>A0A0B1SJJ6_OESDE</name>
<organism evidence="6 7">
    <name type="scientific">Oesophagostomum dentatum</name>
    <name type="common">Nodular worm</name>
    <dbReference type="NCBI Taxonomy" id="61180"/>
    <lineage>
        <taxon>Eukaryota</taxon>
        <taxon>Metazoa</taxon>
        <taxon>Ecdysozoa</taxon>
        <taxon>Nematoda</taxon>
        <taxon>Chromadorea</taxon>
        <taxon>Rhabditida</taxon>
        <taxon>Rhabditina</taxon>
        <taxon>Rhabditomorpha</taxon>
        <taxon>Strongyloidea</taxon>
        <taxon>Strongylidae</taxon>
        <taxon>Oesophagostomum</taxon>
    </lineage>
</organism>
<evidence type="ECO:0000256" key="2">
    <source>
        <dbReference type="ARBA" id="ARBA00006048"/>
    </source>
</evidence>
<evidence type="ECO:0000256" key="3">
    <source>
        <dbReference type="ARBA" id="ARBA00048964"/>
    </source>
</evidence>
<comment type="pathway">
    <text evidence="1 4">Nucleotide-sugar biosynthesis; UDP-N-acetyl-alpha-D-glucosamine biosynthesis; N-acetyl-alpha-D-glucosamine 1-phosphate from alpha-D-glucosamine 6-phosphate (route I): step 1/2.</text>
</comment>
<dbReference type="GO" id="GO:0004343">
    <property type="term" value="F:glucosamine 6-phosphate N-acetyltransferase activity"/>
    <property type="evidence" value="ECO:0007669"/>
    <property type="project" value="UniProtKB-UniRule"/>
</dbReference>
<comment type="similarity">
    <text evidence="2 4">Belongs to the acetyltransferase family. GNA1 subfamily.</text>
</comment>
<dbReference type="InterPro" id="IPR000182">
    <property type="entry name" value="GNAT_dom"/>
</dbReference>
<keyword evidence="4" id="KW-0808">Transferase</keyword>
<evidence type="ECO:0000256" key="1">
    <source>
        <dbReference type="ARBA" id="ARBA00004832"/>
    </source>
</evidence>
<evidence type="ECO:0000313" key="7">
    <source>
        <dbReference type="Proteomes" id="UP000053660"/>
    </source>
</evidence>
<dbReference type="SUPFAM" id="SSF55729">
    <property type="entry name" value="Acyl-CoA N-acyltransferases (Nat)"/>
    <property type="match status" value="1"/>
</dbReference>
<dbReference type="InterPro" id="IPR016181">
    <property type="entry name" value="Acyl_CoA_acyltransferase"/>
</dbReference>
<dbReference type="EMBL" id="KN572356">
    <property type="protein sequence ID" value="KHJ83662.1"/>
    <property type="molecule type" value="Genomic_DNA"/>
</dbReference>
<evidence type="ECO:0000256" key="4">
    <source>
        <dbReference type="RuleBase" id="RU365086"/>
    </source>
</evidence>
<reference evidence="6 7" key="1">
    <citation type="submission" date="2014-03" db="EMBL/GenBank/DDBJ databases">
        <title>Draft genome of the hookworm Oesophagostomum dentatum.</title>
        <authorList>
            <person name="Mitreva M."/>
        </authorList>
    </citation>
    <scope>NUCLEOTIDE SEQUENCE [LARGE SCALE GENOMIC DNA]</scope>
    <source>
        <strain evidence="6 7">OD-Hann</strain>
    </source>
</reference>
<gene>
    <name evidence="6" type="ORF">OESDEN_16637</name>
</gene>